<organism evidence="1 2">
    <name type="scientific">Actinoplanes teichomyceticus</name>
    <dbReference type="NCBI Taxonomy" id="1867"/>
    <lineage>
        <taxon>Bacteria</taxon>
        <taxon>Bacillati</taxon>
        <taxon>Actinomycetota</taxon>
        <taxon>Actinomycetes</taxon>
        <taxon>Micromonosporales</taxon>
        <taxon>Micromonosporaceae</taxon>
        <taxon>Actinoplanes</taxon>
    </lineage>
</organism>
<protein>
    <submittedName>
        <fullName evidence="1">Uncharacterized protein</fullName>
    </submittedName>
</protein>
<dbReference type="EMBL" id="VIWY01000005">
    <property type="protein sequence ID" value="TWG12913.1"/>
    <property type="molecule type" value="Genomic_DNA"/>
</dbReference>
<dbReference type="RefSeq" id="WP_187645949.1">
    <property type="nucleotide sequence ID" value="NZ_BOMX01000090.1"/>
</dbReference>
<gene>
    <name evidence="1" type="ORF">FHX34_105781</name>
</gene>
<dbReference type="AlphaFoldDB" id="A0A561VMT4"/>
<evidence type="ECO:0000313" key="2">
    <source>
        <dbReference type="Proteomes" id="UP000320239"/>
    </source>
</evidence>
<proteinExistence type="predicted"/>
<sequence>MHTGATGVIRSYQVLDGGTGAVLAGSGAGVVPFPATALTELTFRITAASGTPRVAEFETYAA</sequence>
<reference evidence="1 2" key="1">
    <citation type="submission" date="2019-06" db="EMBL/GenBank/DDBJ databases">
        <title>Sequencing the genomes of 1000 actinobacteria strains.</title>
        <authorList>
            <person name="Klenk H.-P."/>
        </authorList>
    </citation>
    <scope>NUCLEOTIDE SEQUENCE [LARGE SCALE GENOMIC DNA]</scope>
    <source>
        <strain evidence="1 2">DSM 43866</strain>
    </source>
</reference>
<evidence type="ECO:0000313" key="1">
    <source>
        <dbReference type="EMBL" id="TWG12913.1"/>
    </source>
</evidence>
<dbReference type="Proteomes" id="UP000320239">
    <property type="component" value="Unassembled WGS sequence"/>
</dbReference>
<keyword evidence="2" id="KW-1185">Reference proteome</keyword>
<accession>A0A561VMT4</accession>
<name>A0A561VMT4_ACTTI</name>
<comment type="caution">
    <text evidence="1">The sequence shown here is derived from an EMBL/GenBank/DDBJ whole genome shotgun (WGS) entry which is preliminary data.</text>
</comment>